<evidence type="ECO:0008006" key="3">
    <source>
        <dbReference type="Google" id="ProtNLM"/>
    </source>
</evidence>
<evidence type="ECO:0000313" key="1">
    <source>
        <dbReference type="EMBL" id="CAI8590264.1"/>
    </source>
</evidence>
<name>A0AAV0YWD6_VICFA</name>
<accession>A0AAV0YWD6</accession>
<dbReference type="Proteomes" id="UP001157006">
    <property type="component" value="Chromosome 1L"/>
</dbReference>
<dbReference type="PANTHER" id="PTHR35317">
    <property type="entry name" value="OS04G0629600 PROTEIN"/>
    <property type="match status" value="1"/>
</dbReference>
<organism evidence="1 2">
    <name type="scientific">Vicia faba</name>
    <name type="common">Broad bean</name>
    <name type="synonym">Faba vulgaris</name>
    <dbReference type="NCBI Taxonomy" id="3906"/>
    <lineage>
        <taxon>Eukaryota</taxon>
        <taxon>Viridiplantae</taxon>
        <taxon>Streptophyta</taxon>
        <taxon>Embryophyta</taxon>
        <taxon>Tracheophyta</taxon>
        <taxon>Spermatophyta</taxon>
        <taxon>Magnoliopsida</taxon>
        <taxon>eudicotyledons</taxon>
        <taxon>Gunneridae</taxon>
        <taxon>Pentapetalae</taxon>
        <taxon>rosids</taxon>
        <taxon>fabids</taxon>
        <taxon>Fabales</taxon>
        <taxon>Fabaceae</taxon>
        <taxon>Papilionoideae</taxon>
        <taxon>50 kb inversion clade</taxon>
        <taxon>NPAAA clade</taxon>
        <taxon>Hologalegina</taxon>
        <taxon>IRL clade</taxon>
        <taxon>Fabeae</taxon>
        <taxon>Vicia</taxon>
    </lineage>
</organism>
<dbReference type="Pfam" id="PF14223">
    <property type="entry name" value="Retrotran_gag_2"/>
    <property type="match status" value="1"/>
</dbReference>
<sequence>MNEDESVQDFHMTVLDIANDPEYLGEKISEDKLIRKMLRSLPRKFDMKVIAIEESHDISTMIVDELVGSLKTFKFSINERYEKKEKKSITFTSSTKDSKDCDELNL</sequence>
<gene>
    <name evidence="1" type="ORF">VFH_I433200</name>
</gene>
<dbReference type="PANTHER" id="PTHR35317:SF35">
    <property type="entry name" value="DUF4219 DOMAIN-CONTAINING PROTEIN"/>
    <property type="match status" value="1"/>
</dbReference>
<reference evidence="1 2" key="1">
    <citation type="submission" date="2023-01" db="EMBL/GenBank/DDBJ databases">
        <authorList>
            <person name="Kreplak J."/>
        </authorList>
    </citation>
    <scope>NUCLEOTIDE SEQUENCE [LARGE SCALE GENOMIC DNA]</scope>
</reference>
<dbReference type="EMBL" id="OX451736">
    <property type="protein sequence ID" value="CAI8590264.1"/>
    <property type="molecule type" value="Genomic_DNA"/>
</dbReference>
<proteinExistence type="predicted"/>
<evidence type="ECO:0000313" key="2">
    <source>
        <dbReference type="Proteomes" id="UP001157006"/>
    </source>
</evidence>
<dbReference type="AlphaFoldDB" id="A0AAV0YWD6"/>
<keyword evidence="2" id="KW-1185">Reference proteome</keyword>
<protein>
    <recommendedName>
        <fullName evidence="3">Gag-pol polyprotein</fullName>
    </recommendedName>
</protein>